<dbReference type="Gene3D" id="2.130.10.80">
    <property type="entry name" value="Galactose oxidase/kelch, beta-propeller"/>
    <property type="match status" value="4"/>
</dbReference>
<dbReference type="STRING" id="926566.Terro_3726"/>
<dbReference type="SUPFAM" id="SSF117281">
    <property type="entry name" value="Kelch motif"/>
    <property type="match status" value="1"/>
</dbReference>
<name>I3ZL19_TERRK</name>
<reference evidence="4 5" key="1">
    <citation type="submission" date="2012-06" db="EMBL/GenBank/DDBJ databases">
        <title>Complete genome of Terriglobus roseus DSM 18391.</title>
        <authorList>
            <consortium name="US DOE Joint Genome Institute (JGI-PGF)"/>
            <person name="Lucas S."/>
            <person name="Copeland A."/>
            <person name="Lapidus A."/>
            <person name="Glavina del Rio T."/>
            <person name="Dalin E."/>
            <person name="Tice H."/>
            <person name="Bruce D."/>
            <person name="Goodwin L."/>
            <person name="Pitluck S."/>
            <person name="Peters L."/>
            <person name="Mikhailova N."/>
            <person name="Munk A.C.C."/>
            <person name="Kyrpides N."/>
            <person name="Mavromatis K."/>
            <person name="Ivanova N."/>
            <person name="Brettin T."/>
            <person name="Detter J.C."/>
            <person name="Han C."/>
            <person name="Larimer F."/>
            <person name="Land M."/>
            <person name="Hauser L."/>
            <person name="Markowitz V."/>
            <person name="Cheng J.-F."/>
            <person name="Hugenholtz P."/>
            <person name="Woyke T."/>
            <person name="Wu D."/>
            <person name="Brambilla E."/>
            <person name="Klenk H.-P."/>
            <person name="Eisen J.A."/>
        </authorList>
    </citation>
    <scope>NUCLEOTIDE SEQUENCE [LARGE SCALE GENOMIC DNA]</scope>
    <source>
        <strain evidence="5">DSM 18391 / NRRL B-41598 / KBS 63</strain>
    </source>
</reference>
<feature type="chain" id="PRO_5003684103" evidence="3">
    <location>
        <begin position="25"/>
        <end position="483"/>
    </location>
</feature>
<keyword evidence="2" id="KW-0677">Repeat</keyword>
<proteinExistence type="predicted"/>
<dbReference type="InterPro" id="IPR015915">
    <property type="entry name" value="Kelch-typ_b-propeller"/>
</dbReference>
<evidence type="ECO:0000256" key="3">
    <source>
        <dbReference type="SAM" id="SignalP"/>
    </source>
</evidence>
<feature type="signal peptide" evidence="3">
    <location>
        <begin position="1"/>
        <end position="24"/>
    </location>
</feature>
<dbReference type="HOGENOM" id="CLU_607863_0_0_0"/>
<dbReference type="InterPro" id="IPR037293">
    <property type="entry name" value="Gal_Oxidase_central_sf"/>
</dbReference>
<evidence type="ECO:0000313" key="4">
    <source>
        <dbReference type="EMBL" id="AFL89937.1"/>
    </source>
</evidence>
<evidence type="ECO:0000256" key="1">
    <source>
        <dbReference type="ARBA" id="ARBA00022441"/>
    </source>
</evidence>
<gene>
    <name evidence="4" type="ordered locus">Terro_3726</name>
</gene>
<sequence>MRLSFLCSLFLSVALSTLTGCGGAGSGGSPRSGDPTPTPAPATVTVAIAPSSVSLFLLEKQQFSTTVTGTADTRVAFEVVNGGSASTSGLYVAPNKAMTAKVRAWSVADPTKYAEAQVQVSGYAEMISDKGGTPEGYDRHTAELLPDGSVLLIGGWGTGALHTRAERYLNGSAGVVPAGTMVTPRQGHASVSLADDKVLVTGGYDRITSANLFREVFKTSEIYDPAQDRFTAGPLMNRGRREHTMTLLADGRVLVVGGISQYGPDFSSNTESEIYSPVTGRFDVGPSTKDGRWQHTATRLKDGRVLVVGGRPNNCAATCSLDALKTAEIFDPATNKWSSTGSLRISRSGHSAGVLDDGRVVIFGGMTNEDQNIRTQQVAQVEVWDPATGKFTDFGTLHVGRTFHALVRLLDGRFLLANGYDEVEYPSATTEIFDPVTQIATNGPNTLSNRFRGTATLLSNGQVLITSGNDTTSSGVRYLEVFR</sequence>
<dbReference type="RefSeq" id="WP_014787198.1">
    <property type="nucleotide sequence ID" value="NC_018014.1"/>
</dbReference>
<evidence type="ECO:0000313" key="5">
    <source>
        <dbReference type="Proteomes" id="UP000006056"/>
    </source>
</evidence>
<dbReference type="PANTHER" id="PTHR45632:SF3">
    <property type="entry name" value="KELCH-LIKE PROTEIN 32"/>
    <property type="match status" value="1"/>
</dbReference>
<dbReference type="eggNOG" id="COG3055">
    <property type="taxonomic scope" value="Bacteria"/>
</dbReference>
<dbReference type="EMBL" id="CP003379">
    <property type="protein sequence ID" value="AFL89937.1"/>
    <property type="molecule type" value="Genomic_DNA"/>
</dbReference>
<accession>I3ZL19</accession>
<dbReference type="KEGG" id="trs:Terro_3726"/>
<dbReference type="Proteomes" id="UP000006056">
    <property type="component" value="Chromosome"/>
</dbReference>
<evidence type="ECO:0000256" key="2">
    <source>
        <dbReference type="ARBA" id="ARBA00022737"/>
    </source>
</evidence>
<dbReference type="OrthoDB" id="116319at2"/>
<dbReference type="PROSITE" id="PS51257">
    <property type="entry name" value="PROKAR_LIPOPROTEIN"/>
    <property type="match status" value="1"/>
</dbReference>
<dbReference type="Pfam" id="PF01344">
    <property type="entry name" value="Kelch_1"/>
    <property type="match status" value="1"/>
</dbReference>
<dbReference type="AlphaFoldDB" id="I3ZL19"/>
<keyword evidence="3" id="KW-0732">Signal</keyword>
<organism evidence="4 5">
    <name type="scientific">Terriglobus roseus (strain DSM 18391 / NRRL B-41598 / KBS 63)</name>
    <dbReference type="NCBI Taxonomy" id="926566"/>
    <lineage>
        <taxon>Bacteria</taxon>
        <taxon>Pseudomonadati</taxon>
        <taxon>Acidobacteriota</taxon>
        <taxon>Terriglobia</taxon>
        <taxon>Terriglobales</taxon>
        <taxon>Acidobacteriaceae</taxon>
        <taxon>Terriglobus</taxon>
    </lineage>
</organism>
<dbReference type="PANTHER" id="PTHR45632">
    <property type="entry name" value="LD33804P"/>
    <property type="match status" value="1"/>
</dbReference>
<dbReference type="InterPro" id="IPR006652">
    <property type="entry name" value="Kelch_1"/>
</dbReference>
<dbReference type="SMART" id="SM00612">
    <property type="entry name" value="Kelch"/>
    <property type="match status" value="5"/>
</dbReference>
<protein>
    <submittedName>
        <fullName evidence="4">Kelch motif protein</fullName>
    </submittedName>
</protein>
<keyword evidence="1" id="KW-0880">Kelch repeat</keyword>
<keyword evidence="5" id="KW-1185">Reference proteome</keyword>